<feature type="compositionally biased region" description="Low complexity" evidence="1">
    <location>
        <begin position="802"/>
        <end position="813"/>
    </location>
</feature>
<name>A0ABR1K9M4_9AGAR</name>
<feature type="compositionally biased region" description="Low complexity" evidence="1">
    <location>
        <begin position="507"/>
        <end position="528"/>
    </location>
</feature>
<feature type="region of interest" description="Disordered" evidence="1">
    <location>
        <begin position="87"/>
        <end position="111"/>
    </location>
</feature>
<feature type="compositionally biased region" description="Basic and acidic residues" evidence="1">
    <location>
        <begin position="770"/>
        <end position="783"/>
    </location>
</feature>
<gene>
    <name evidence="3" type="ORF">VKT23_001014</name>
</gene>
<feature type="compositionally biased region" description="Polar residues" evidence="1">
    <location>
        <begin position="88"/>
        <end position="107"/>
    </location>
</feature>
<keyword evidence="2" id="KW-1133">Transmembrane helix</keyword>
<dbReference type="EMBL" id="JBANRG010000001">
    <property type="protein sequence ID" value="KAK7472907.1"/>
    <property type="molecule type" value="Genomic_DNA"/>
</dbReference>
<keyword evidence="4" id="KW-1185">Reference proteome</keyword>
<feature type="transmembrane region" description="Helical" evidence="2">
    <location>
        <begin position="1206"/>
        <end position="1225"/>
    </location>
</feature>
<feature type="compositionally biased region" description="Basic and acidic residues" evidence="1">
    <location>
        <begin position="432"/>
        <end position="457"/>
    </location>
</feature>
<reference evidence="3 4" key="1">
    <citation type="submission" date="2024-01" db="EMBL/GenBank/DDBJ databases">
        <title>A draft genome for the cacao thread blight pathogen Marasmiellus scandens.</title>
        <authorList>
            <person name="Baruah I.K."/>
            <person name="Leung J."/>
            <person name="Bukari Y."/>
            <person name="Amoako-Attah I."/>
            <person name="Meinhardt L.W."/>
            <person name="Bailey B.A."/>
            <person name="Cohen S.P."/>
        </authorList>
    </citation>
    <scope>NUCLEOTIDE SEQUENCE [LARGE SCALE GENOMIC DNA]</scope>
    <source>
        <strain evidence="3 4">GH-19</strain>
    </source>
</reference>
<evidence type="ECO:0000313" key="4">
    <source>
        <dbReference type="Proteomes" id="UP001498398"/>
    </source>
</evidence>
<evidence type="ECO:0000313" key="3">
    <source>
        <dbReference type="EMBL" id="KAK7472907.1"/>
    </source>
</evidence>
<keyword evidence="2" id="KW-0812">Transmembrane</keyword>
<feature type="compositionally biased region" description="Basic and acidic residues" evidence="1">
    <location>
        <begin position="1023"/>
        <end position="1039"/>
    </location>
</feature>
<feature type="compositionally biased region" description="Basic and acidic residues" evidence="1">
    <location>
        <begin position="295"/>
        <end position="314"/>
    </location>
</feature>
<sequence>MDAAAIPRLRVQRDFQSTAYDYSGSVAGPSRFPGNASDVPHDSQDSTTDDNDDDTPKLYASTRLPSTSFSDVIEETPAARLKAVLSRVTANSSKSKVMESTTPSSASPVDLESEFDIPEIGSSMPSLARESLKDLFSRALREPGDTPQKISKGRHRRNSIDTSEFESSPRVERVEKERSIAKGKRKSFSDDETDSVSNESRVSAASTFDSLRARLSSSSQRAKSDFQPFPKHDGDTSADTIKFPADFDSSHTTPPVATSTPLHSLRMSINSQFESNLMEQDSEMQKAMAGADSFDDLHEGNPRLKNAREDHSVDKNATLRQKSIANDSRSQSAISTHSSHSNRHHLEQPHLSVSEGKSSLRRSHSDVVSPPNLHSRERDWNKHYPTSRSNTPDPSHRRHSSGQSMSPVAGSSGRTLSRKDSNASLLSIESGRSSRAESIRSRSEYEEDRNHELERSWNKPRPRTVSRPSSTIGFHDLSPRSRTNSVNSRPDSRMSTHSPHLIHSRHNSYSSHSSSSRASSPNGSFRSSGGEKEIEDEVKAELDHERERNWNSPHPVWHKHSIHGQPPSRSSSPLPPSPSPTPSSPSFTRIRAESLRASLSPSIHSSRDTLTKSPGGRSLSFTRPTLSSESKTSPHLSHSRRPSSTSLRVEDLPNRPSSPLLSIKDKLKKAEKAVPVPFPRSQSHTSPGPSNDDSKRSDLKRHSRTISSPSPSPRSSSRRHSELSSNRVSHIPVWTPSKPAKVLFPTATPKDSAGNKSVSRDVPSVVLNRPTEDDYAKDALTDTDKEDDGPAMEKTPTLRTALSLPSESSPVRSSLEEERISKLVASPPSPPPSPPSGETSSVPATPPRRSSFSTSKVEFQTPSPPKGGLPDLPGPPSEISDDTEDVADDHTPVHMNGNGIGNLSNMKTPKPPGGWFTPAPKRQNGLLRAQSLPEEETTTESGLATPVASLSRSHSIPPQTPALPGGWMATPFKKSVRFDHPDSSMETETETAETTDSRAEYNPLTPEPESESEAAVVPPVQTNDDKDSTPLVEVKREDTTTPPLPAAVAQLRSPRREKTVIRMVDEFGRERNAEESVDTEKRSLRESPRKNKSTIRMVDSMGHAIDESITSEQPSEIENIPLTRTQALERVRKGLSDLAQGFDNQERNNVQDHHNQVKKLDDVSQAARERRERLAQGLLAAEAEMKSKLAASRAKSIPIPYRARSFLHSWIFWGIVQIIIIIVMLRKADAEARRLYMTRYYDPFYSDLYALPDAQSCSSLSVIEMLWQRGFMAAVANILRCWSGRDVSDETAVRSGFTWPLA</sequence>
<feature type="compositionally biased region" description="Polar residues" evidence="1">
    <location>
        <begin position="250"/>
        <end position="279"/>
    </location>
</feature>
<feature type="compositionally biased region" description="Polar residues" evidence="1">
    <location>
        <begin position="318"/>
        <end position="327"/>
    </location>
</feature>
<feature type="compositionally biased region" description="Low complexity" evidence="1">
    <location>
        <begin position="328"/>
        <end position="339"/>
    </location>
</feature>
<keyword evidence="2" id="KW-0472">Membrane</keyword>
<feature type="compositionally biased region" description="Polar residues" evidence="1">
    <location>
        <begin position="948"/>
        <end position="957"/>
    </location>
</feature>
<feature type="compositionally biased region" description="Polar residues" evidence="1">
    <location>
        <begin position="619"/>
        <end position="631"/>
    </location>
</feature>
<feature type="compositionally biased region" description="Pro residues" evidence="1">
    <location>
        <begin position="573"/>
        <end position="583"/>
    </location>
</feature>
<feature type="region of interest" description="Disordered" evidence="1">
    <location>
        <begin position="22"/>
        <end position="70"/>
    </location>
</feature>
<feature type="compositionally biased region" description="Basic and acidic residues" evidence="1">
    <location>
        <begin position="1071"/>
        <end position="1089"/>
    </location>
</feature>
<feature type="compositionally biased region" description="Polar residues" evidence="1">
    <location>
        <begin position="195"/>
        <end position="209"/>
    </location>
</feature>
<protein>
    <submittedName>
        <fullName evidence="3">Uncharacterized protein</fullName>
    </submittedName>
</protein>
<evidence type="ECO:0000256" key="1">
    <source>
        <dbReference type="SAM" id="MobiDB-lite"/>
    </source>
</evidence>
<feature type="compositionally biased region" description="Pro residues" evidence="1">
    <location>
        <begin position="862"/>
        <end position="876"/>
    </location>
</feature>
<feature type="compositionally biased region" description="Basic and acidic residues" evidence="1">
    <location>
        <begin position="529"/>
        <end position="549"/>
    </location>
</feature>
<feature type="compositionally biased region" description="Basic and acidic residues" evidence="1">
    <location>
        <begin position="663"/>
        <end position="672"/>
    </location>
</feature>
<feature type="region of interest" description="Disordered" evidence="1">
    <location>
        <begin position="1071"/>
        <end position="1091"/>
    </location>
</feature>
<comment type="caution">
    <text evidence="3">The sequence shown here is derived from an EMBL/GenBank/DDBJ whole genome shotgun (WGS) entry which is preliminary data.</text>
</comment>
<proteinExistence type="predicted"/>
<feature type="region of interest" description="Disordered" evidence="1">
    <location>
        <begin position="138"/>
        <end position="1040"/>
    </location>
</feature>
<organism evidence="3 4">
    <name type="scientific">Marasmiellus scandens</name>
    <dbReference type="NCBI Taxonomy" id="2682957"/>
    <lineage>
        <taxon>Eukaryota</taxon>
        <taxon>Fungi</taxon>
        <taxon>Dikarya</taxon>
        <taxon>Basidiomycota</taxon>
        <taxon>Agaricomycotina</taxon>
        <taxon>Agaricomycetes</taxon>
        <taxon>Agaricomycetidae</taxon>
        <taxon>Agaricales</taxon>
        <taxon>Marasmiineae</taxon>
        <taxon>Omphalotaceae</taxon>
        <taxon>Marasmiellus</taxon>
    </lineage>
</organism>
<evidence type="ECO:0000256" key="2">
    <source>
        <dbReference type="SAM" id="Phobius"/>
    </source>
</evidence>
<feature type="compositionally biased region" description="Polar residues" evidence="1">
    <location>
        <begin position="480"/>
        <end position="498"/>
    </location>
</feature>
<feature type="compositionally biased region" description="Low complexity" evidence="1">
    <location>
        <begin position="705"/>
        <end position="715"/>
    </location>
</feature>
<feature type="compositionally biased region" description="Polar residues" evidence="1">
    <location>
        <begin position="384"/>
        <end position="393"/>
    </location>
</feature>
<accession>A0ABR1K9M4</accession>
<feature type="compositionally biased region" description="Polar residues" evidence="1">
    <location>
        <begin position="680"/>
        <end position="691"/>
    </location>
</feature>
<feature type="compositionally biased region" description="Polar residues" evidence="1">
    <location>
        <begin position="837"/>
        <end position="861"/>
    </location>
</feature>
<feature type="compositionally biased region" description="Basic and acidic residues" evidence="1">
    <location>
        <begin position="167"/>
        <end position="180"/>
    </location>
</feature>
<dbReference type="Proteomes" id="UP001498398">
    <property type="component" value="Unassembled WGS sequence"/>
</dbReference>